<dbReference type="Proteomes" id="UP001162734">
    <property type="component" value="Chromosome"/>
</dbReference>
<feature type="compositionally biased region" description="Basic and acidic residues" evidence="1">
    <location>
        <begin position="215"/>
        <end position="226"/>
    </location>
</feature>
<evidence type="ECO:0008006" key="4">
    <source>
        <dbReference type="Google" id="ProtNLM"/>
    </source>
</evidence>
<evidence type="ECO:0000256" key="1">
    <source>
        <dbReference type="SAM" id="MobiDB-lite"/>
    </source>
</evidence>
<feature type="compositionally biased region" description="Basic and acidic residues" evidence="1">
    <location>
        <begin position="275"/>
        <end position="291"/>
    </location>
</feature>
<feature type="compositionally biased region" description="Basic and acidic residues" evidence="1">
    <location>
        <begin position="237"/>
        <end position="258"/>
    </location>
</feature>
<feature type="compositionally biased region" description="Low complexity" evidence="1">
    <location>
        <begin position="227"/>
        <end position="236"/>
    </location>
</feature>
<dbReference type="EMBL" id="AP025592">
    <property type="protein sequence ID" value="BDG07313.1"/>
    <property type="molecule type" value="Genomic_DNA"/>
</dbReference>
<name>A0ABM7X670_9BACT</name>
<dbReference type="RefSeq" id="WP_318654311.1">
    <property type="nucleotide sequence ID" value="NZ_AP025592.1"/>
</dbReference>
<accession>A0ABM7X670</accession>
<evidence type="ECO:0000313" key="3">
    <source>
        <dbReference type="Proteomes" id="UP001162734"/>
    </source>
</evidence>
<dbReference type="InterPro" id="IPR029063">
    <property type="entry name" value="SAM-dependent_MTases_sf"/>
</dbReference>
<protein>
    <recommendedName>
        <fullName evidence="4">Methyltransferase</fullName>
    </recommendedName>
</protein>
<dbReference type="SUPFAM" id="SSF53335">
    <property type="entry name" value="S-adenosyl-L-methionine-dependent methyltransferases"/>
    <property type="match status" value="1"/>
</dbReference>
<organism evidence="2 3">
    <name type="scientific">Anaeromyxobacter paludicola</name>
    <dbReference type="NCBI Taxonomy" id="2918171"/>
    <lineage>
        <taxon>Bacteria</taxon>
        <taxon>Pseudomonadati</taxon>
        <taxon>Myxococcota</taxon>
        <taxon>Myxococcia</taxon>
        <taxon>Myxococcales</taxon>
        <taxon>Cystobacterineae</taxon>
        <taxon>Anaeromyxobacteraceae</taxon>
        <taxon>Anaeromyxobacter</taxon>
    </lineage>
</organism>
<dbReference type="Gene3D" id="3.40.50.150">
    <property type="entry name" value="Vaccinia Virus protein VP39"/>
    <property type="match status" value="1"/>
</dbReference>
<gene>
    <name evidence="2" type="ORF">AMPC_04260</name>
</gene>
<feature type="compositionally biased region" description="Gly residues" evidence="1">
    <location>
        <begin position="265"/>
        <end position="274"/>
    </location>
</feature>
<evidence type="ECO:0000313" key="2">
    <source>
        <dbReference type="EMBL" id="BDG07313.1"/>
    </source>
</evidence>
<feature type="region of interest" description="Disordered" evidence="1">
    <location>
        <begin position="215"/>
        <end position="291"/>
    </location>
</feature>
<proteinExistence type="predicted"/>
<keyword evidence="3" id="KW-1185">Reference proteome</keyword>
<sequence length="291" mass="30927">MTGGPPPPGPRREVLQGDGVAFLARGRLPAGHAVVTSLPDHSELPALGYEGWRRWFVETAALACGAVADEAVAVFYQTDVKHDGRWVDKAYLVQQGAERAGAHLLWHKVVCRAPAGVTTFGRPAYAHLLCLSRSLRLPPGRSSPDVLPRLGEMTWPRAMGREACDAVARFLLADTACRTVVDPFCGVGTMLAVANAFGLDAVGVELSPRRAERARLLRLGPPDRLRPAGGAPAPLGADHRPDQDRGQDGQDHPPDRADAPAFSGGRAGGTGGALREGERGEERGENGPEQR</sequence>
<reference evidence="3" key="1">
    <citation type="journal article" date="2022" name="Int. J. Syst. Evol. Microbiol.">
        <title>Anaeromyxobacter oryzae sp. nov., Anaeromyxobacter diazotrophicus sp. nov. and Anaeromyxobacter paludicola sp. nov., isolated from paddy soils.</title>
        <authorList>
            <person name="Itoh H."/>
            <person name="Xu Z."/>
            <person name="Mise K."/>
            <person name="Masuda Y."/>
            <person name="Ushijima N."/>
            <person name="Hayakawa C."/>
            <person name="Shiratori Y."/>
            <person name="Senoo K."/>
        </authorList>
    </citation>
    <scope>NUCLEOTIDE SEQUENCE [LARGE SCALE GENOMIC DNA]</scope>
    <source>
        <strain evidence="3">Red630</strain>
    </source>
</reference>